<feature type="region of interest" description="Disordered" evidence="1">
    <location>
        <begin position="173"/>
        <end position="216"/>
    </location>
</feature>
<feature type="region of interest" description="Disordered" evidence="1">
    <location>
        <begin position="472"/>
        <end position="660"/>
    </location>
</feature>
<dbReference type="AlphaFoldDB" id="A0AAQ4EC52"/>
<gene>
    <name evidence="2" type="ORF">V5799_024588</name>
</gene>
<reference evidence="2 3" key="1">
    <citation type="journal article" date="2023" name="Arcadia Sci">
        <title>De novo assembly of a long-read Amblyomma americanum tick genome.</title>
        <authorList>
            <person name="Chou S."/>
            <person name="Poskanzer K.E."/>
            <person name="Rollins M."/>
            <person name="Thuy-Boun P.S."/>
        </authorList>
    </citation>
    <scope>NUCLEOTIDE SEQUENCE [LARGE SCALE GENOMIC DNA]</scope>
    <source>
        <strain evidence="2">F_SG_1</strain>
        <tissue evidence="2">Salivary glands</tissue>
    </source>
</reference>
<feature type="region of interest" description="Disordered" evidence="1">
    <location>
        <begin position="74"/>
        <end position="131"/>
    </location>
</feature>
<protein>
    <submittedName>
        <fullName evidence="2">Uncharacterized protein</fullName>
    </submittedName>
</protein>
<dbReference type="EMBL" id="JARKHS020018730">
    <property type="protein sequence ID" value="KAK8772168.1"/>
    <property type="molecule type" value="Genomic_DNA"/>
</dbReference>
<evidence type="ECO:0000256" key="1">
    <source>
        <dbReference type="SAM" id="MobiDB-lite"/>
    </source>
</evidence>
<evidence type="ECO:0000313" key="3">
    <source>
        <dbReference type="Proteomes" id="UP001321473"/>
    </source>
</evidence>
<feature type="compositionally biased region" description="Basic and acidic residues" evidence="1">
    <location>
        <begin position="483"/>
        <end position="657"/>
    </location>
</feature>
<keyword evidence="3" id="KW-1185">Reference proteome</keyword>
<feature type="region of interest" description="Disordered" evidence="1">
    <location>
        <begin position="1"/>
        <end position="38"/>
    </location>
</feature>
<comment type="caution">
    <text evidence="2">The sequence shown here is derived from an EMBL/GenBank/DDBJ whole genome shotgun (WGS) entry which is preliminary data.</text>
</comment>
<dbReference type="Proteomes" id="UP001321473">
    <property type="component" value="Unassembled WGS sequence"/>
</dbReference>
<feature type="region of interest" description="Disordered" evidence="1">
    <location>
        <begin position="386"/>
        <end position="411"/>
    </location>
</feature>
<evidence type="ECO:0000313" key="2">
    <source>
        <dbReference type="EMBL" id="KAK8772168.1"/>
    </source>
</evidence>
<name>A0AAQ4EC52_AMBAM</name>
<sequence length="705" mass="78072">MPHSMQFQGTRRLGGNSGGYGAPFHGGSRPPGFYTGRPPFRDWRPPLLGPRGRPPWSWRPTYWRPFMPGRPPYTPPRPFGPRPGAHSGWGPSPDTYTDCVEENRNGSPRETGVPSATGVQQPGLPSGHHADAYTPLLECTSATFVKEPSPEQTKSDRSKRVLINLPRLDTHVGGIPAKRLKPHDPESPARLSACGDHRDCEQEDAKAERGKGVGTETPADSIAKVRLPHGDRTGINSKYEAARVQLSPLKPSDPWHSRHSDTKTISRKLKSVVRVPEKKTVSSKEPAVCNSISMKSGNEKIGHNSVPAELRSAFCKRRAEEMEPILSTSGLQQCCSNFSAHLILVARADSTTSKHTKQTVNWRSSPTLTNTRGITAVKATGAITEAKDKRGTSESEVALGTSESEVALGTTESEVALGTTESEVALGTTESEVALGTTESEVALGTTESEVALGTTESEVALGTTESEVALGTTESEVARGTTESKSRRLHEAPQSRRLHEAPQSRRLHEAPQSRRLHEAPQSRRLHEAPQSRRLHEAPQSRRLHEAPQSRRLHEAPQSRRLHEAPQSRRLHEAPQSRRLHEAPQSRRLHEAPQSRRLHEAPQSRRLHEAPQSRRLHEAPQSRRLHEAPQSRRLHEAPQSRRLHEAPQSRRLHEAPQNRRLHMCPHFHRFLHRMLTTSSVQRLLSVIMNGAVRLTVLGVPTSPRA</sequence>
<feature type="compositionally biased region" description="Basic and acidic residues" evidence="1">
    <location>
        <begin position="195"/>
        <end position="211"/>
    </location>
</feature>
<proteinExistence type="predicted"/>
<organism evidence="2 3">
    <name type="scientific">Amblyomma americanum</name>
    <name type="common">Lone star tick</name>
    <dbReference type="NCBI Taxonomy" id="6943"/>
    <lineage>
        <taxon>Eukaryota</taxon>
        <taxon>Metazoa</taxon>
        <taxon>Ecdysozoa</taxon>
        <taxon>Arthropoda</taxon>
        <taxon>Chelicerata</taxon>
        <taxon>Arachnida</taxon>
        <taxon>Acari</taxon>
        <taxon>Parasitiformes</taxon>
        <taxon>Ixodida</taxon>
        <taxon>Ixodoidea</taxon>
        <taxon>Ixodidae</taxon>
        <taxon>Amblyomminae</taxon>
        <taxon>Amblyomma</taxon>
    </lineage>
</organism>
<accession>A0AAQ4EC52</accession>